<dbReference type="Proteomes" id="UP001140949">
    <property type="component" value="Unassembled WGS sequence"/>
</dbReference>
<proteinExistence type="predicted"/>
<sequence length="95" mass="10563">MYVDAWSPSQYAFTLDVLKVPQGSGSVLDSCGTRTTTLSPIIMSYEALPISGNSIKIYRRNAKRTREHSTDKHCTLRLAQITGSQNLQNFIVKGQ</sequence>
<gene>
    <name evidence="1" type="ORF">M6B38_105055</name>
</gene>
<name>A0AAX6F395_IRIPA</name>
<organism evidence="1 2">
    <name type="scientific">Iris pallida</name>
    <name type="common">Sweet iris</name>
    <dbReference type="NCBI Taxonomy" id="29817"/>
    <lineage>
        <taxon>Eukaryota</taxon>
        <taxon>Viridiplantae</taxon>
        <taxon>Streptophyta</taxon>
        <taxon>Embryophyta</taxon>
        <taxon>Tracheophyta</taxon>
        <taxon>Spermatophyta</taxon>
        <taxon>Magnoliopsida</taxon>
        <taxon>Liliopsida</taxon>
        <taxon>Asparagales</taxon>
        <taxon>Iridaceae</taxon>
        <taxon>Iridoideae</taxon>
        <taxon>Irideae</taxon>
        <taxon>Iris</taxon>
    </lineage>
</organism>
<protein>
    <submittedName>
        <fullName evidence="1">Myb-related protein 306 isoform X1</fullName>
    </submittedName>
</protein>
<dbReference type="AlphaFoldDB" id="A0AAX6F395"/>
<comment type="caution">
    <text evidence="1">The sequence shown here is derived from an EMBL/GenBank/DDBJ whole genome shotgun (WGS) entry which is preliminary data.</text>
</comment>
<keyword evidence="2" id="KW-1185">Reference proteome</keyword>
<dbReference type="EMBL" id="JANAVB010032200">
    <property type="protein sequence ID" value="KAJ6810900.1"/>
    <property type="molecule type" value="Genomic_DNA"/>
</dbReference>
<evidence type="ECO:0000313" key="2">
    <source>
        <dbReference type="Proteomes" id="UP001140949"/>
    </source>
</evidence>
<evidence type="ECO:0000313" key="1">
    <source>
        <dbReference type="EMBL" id="KAJ6810900.1"/>
    </source>
</evidence>
<accession>A0AAX6F395</accession>
<reference evidence="1" key="2">
    <citation type="submission" date="2023-04" db="EMBL/GenBank/DDBJ databases">
        <authorList>
            <person name="Bruccoleri R.E."/>
            <person name="Oakeley E.J."/>
            <person name="Faust A.-M."/>
            <person name="Dessus-Babus S."/>
            <person name="Altorfer M."/>
            <person name="Burckhardt D."/>
            <person name="Oertli M."/>
            <person name="Naumann U."/>
            <person name="Petersen F."/>
            <person name="Wong J."/>
        </authorList>
    </citation>
    <scope>NUCLEOTIDE SEQUENCE</scope>
    <source>
        <strain evidence="1">GSM-AAB239-AS_SAM_17_03QT</strain>
        <tissue evidence="1">Leaf</tissue>
    </source>
</reference>
<reference evidence="1" key="1">
    <citation type="journal article" date="2023" name="GigaByte">
        <title>Genome assembly of the bearded iris, Iris pallida Lam.</title>
        <authorList>
            <person name="Bruccoleri R.E."/>
            <person name="Oakeley E.J."/>
            <person name="Faust A.M.E."/>
            <person name="Altorfer M."/>
            <person name="Dessus-Babus S."/>
            <person name="Burckhardt D."/>
            <person name="Oertli M."/>
            <person name="Naumann U."/>
            <person name="Petersen F."/>
            <person name="Wong J."/>
        </authorList>
    </citation>
    <scope>NUCLEOTIDE SEQUENCE</scope>
    <source>
        <strain evidence="1">GSM-AAB239-AS_SAM_17_03QT</strain>
    </source>
</reference>